<dbReference type="Proteomes" id="UP001153269">
    <property type="component" value="Unassembled WGS sequence"/>
</dbReference>
<keyword evidence="3" id="KW-1185">Reference proteome</keyword>
<evidence type="ECO:0000313" key="2">
    <source>
        <dbReference type="EMBL" id="CAB1418324.1"/>
    </source>
</evidence>
<evidence type="ECO:0000256" key="1">
    <source>
        <dbReference type="SAM" id="MobiDB-lite"/>
    </source>
</evidence>
<protein>
    <submittedName>
        <fullName evidence="2">Uncharacterized protein</fullName>
    </submittedName>
</protein>
<gene>
    <name evidence="2" type="ORF">PLEPLA_LOCUS6148</name>
</gene>
<comment type="caution">
    <text evidence="2">The sequence shown here is derived from an EMBL/GenBank/DDBJ whole genome shotgun (WGS) entry which is preliminary data.</text>
</comment>
<dbReference type="EMBL" id="CADEAL010000317">
    <property type="protein sequence ID" value="CAB1418324.1"/>
    <property type="molecule type" value="Genomic_DNA"/>
</dbReference>
<dbReference type="AlphaFoldDB" id="A0A9N7YBJ4"/>
<accession>A0A9N7YBJ4</accession>
<feature type="region of interest" description="Disordered" evidence="1">
    <location>
        <begin position="38"/>
        <end position="69"/>
    </location>
</feature>
<reference evidence="2" key="1">
    <citation type="submission" date="2020-03" db="EMBL/GenBank/DDBJ databases">
        <authorList>
            <person name="Weist P."/>
        </authorList>
    </citation>
    <scope>NUCLEOTIDE SEQUENCE</scope>
</reference>
<name>A0A9N7YBJ4_PLEPL</name>
<proteinExistence type="predicted"/>
<sequence>MKKLPVQPTGPCISIEEFRSRHRRKRLIEAGQMTWIHPSAPTLEEDRRGWKTRAPHAKRRRLAPAPPETKLHQANADFTFPPAPSVAAVRGVDVEREETSLPSVRCIVWGTEPRHGRTKQGDTMMGMSTLHGHSVCPR</sequence>
<organism evidence="2 3">
    <name type="scientific">Pleuronectes platessa</name>
    <name type="common">European plaice</name>
    <dbReference type="NCBI Taxonomy" id="8262"/>
    <lineage>
        <taxon>Eukaryota</taxon>
        <taxon>Metazoa</taxon>
        <taxon>Chordata</taxon>
        <taxon>Craniata</taxon>
        <taxon>Vertebrata</taxon>
        <taxon>Euteleostomi</taxon>
        <taxon>Actinopterygii</taxon>
        <taxon>Neopterygii</taxon>
        <taxon>Teleostei</taxon>
        <taxon>Neoteleostei</taxon>
        <taxon>Acanthomorphata</taxon>
        <taxon>Carangaria</taxon>
        <taxon>Pleuronectiformes</taxon>
        <taxon>Pleuronectoidei</taxon>
        <taxon>Pleuronectidae</taxon>
        <taxon>Pleuronectes</taxon>
    </lineage>
</organism>
<feature type="compositionally biased region" description="Basic residues" evidence="1">
    <location>
        <begin position="50"/>
        <end position="62"/>
    </location>
</feature>
<evidence type="ECO:0000313" key="3">
    <source>
        <dbReference type="Proteomes" id="UP001153269"/>
    </source>
</evidence>
<feature type="region of interest" description="Disordered" evidence="1">
    <location>
        <begin position="115"/>
        <end position="138"/>
    </location>
</feature>